<dbReference type="InterPro" id="IPR005467">
    <property type="entry name" value="His_kinase_dom"/>
</dbReference>
<dbReference type="PANTHER" id="PTHR43065:SF10">
    <property type="entry name" value="PEROXIDE STRESS-ACTIVATED HISTIDINE KINASE MAK3"/>
    <property type="match status" value="1"/>
</dbReference>
<keyword evidence="4" id="KW-0418">Kinase</keyword>
<keyword evidence="3" id="KW-0547">Nucleotide-binding</keyword>
<keyword evidence="6" id="KW-0902">Two-component regulatory system</keyword>
<organism evidence="8">
    <name type="scientific">marine sediment metagenome</name>
    <dbReference type="NCBI Taxonomy" id="412755"/>
    <lineage>
        <taxon>unclassified sequences</taxon>
        <taxon>metagenomes</taxon>
        <taxon>ecological metagenomes</taxon>
    </lineage>
</organism>
<evidence type="ECO:0000313" key="8">
    <source>
        <dbReference type="EMBL" id="KKL96792.1"/>
    </source>
</evidence>
<keyword evidence="2" id="KW-0808">Transferase</keyword>
<feature type="domain" description="Histidine kinase" evidence="7">
    <location>
        <begin position="1"/>
        <end position="203"/>
    </location>
</feature>
<proteinExistence type="predicted"/>
<reference evidence="8" key="1">
    <citation type="journal article" date="2015" name="Nature">
        <title>Complex archaea that bridge the gap between prokaryotes and eukaryotes.</title>
        <authorList>
            <person name="Spang A."/>
            <person name="Saw J.H."/>
            <person name="Jorgensen S.L."/>
            <person name="Zaremba-Niedzwiedzka K."/>
            <person name="Martijn J."/>
            <person name="Lind A.E."/>
            <person name="van Eijk R."/>
            <person name="Schleper C."/>
            <person name="Guy L."/>
            <person name="Ettema T.J."/>
        </authorList>
    </citation>
    <scope>NUCLEOTIDE SEQUENCE</scope>
</reference>
<dbReference type="GO" id="GO:0005524">
    <property type="term" value="F:ATP binding"/>
    <property type="evidence" value="ECO:0007669"/>
    <property type="project" value="UniProtKB-KW"/>
</dbReference>
<dbReference type="PROSITE" id="PS50109">
    <property type="entry name" value="HIS_KIN"/>
    <property type="match status" value="1"/>
</dbReference>
<keyword evidence="5" id="KW-0067">ATP-binding</keyword>
<dbReference type="GO" id="GO:0000160">
    <property type="term" value="P:phosphorelay signal transduction system"/>
    <property type="evidence" value="ECO:0007669"/>
    <property type="project" value="UniProtKB-KW"/>
</dbReference>
<dbReference type="InterPro" id="IPR004358">
    <property type="entry name" value="Sig_transdc_His_kin-like_C"/>
</dbReference>
<dbReference type="SUPFAM" id="SSF55874">
    <property type="entry name" value="ATPase domain of HSP90 chaperone/DNA topoisomerase II/histidine kinase"/>
    <property type="match status" value="1"/>
</dbReference>
<evidence type="ECO:0000256" key="1">
    <source>
        <dbReference type="ARBA" id="ARBA00022553"/>
    </source>
</evidence>
<keyword evidence="1" id="KW-0597">Phosphoprotein</keyword>
<dbReference type="InterPro" id="IPR003594">
    <property type="entry name" value="HATPase_dom"/>
</dbReference>
<evidence type="ECO:0000259" key="7">
    <source>
        <dbReference type="PROSITE" id="PS50109"/>
    </source>
</evidence>
<protein>
    <recommendedName>
        <fullName evidence="7">Histidine kinase domain-containing protein</fullName>
    </recommendedName>
</protein>
<dbReference type="AlphaFoldDB" id="A0A0F9JCR0"/>
<evidence type="ECO:0000256" key="5">
    <source>
        <dbReference type="ARBA" id="ARBA00022840"/>
    </source>
</evidence>
<evidence type="ECO:0000256" key="6">
    <source>
        <dbReference type="ARBA" id="ARBA00023012"/>
    </source>
</evidence>
<dbReference type="SMART" id="SM00387">
    <property type="entry name" value="HATPase_c"/>
    <property type="match status" value="1"/>
</dbReference>
<dbReference type="Gene3D" id="3.30.565.10">
    <property type="entry name" value="Histidine kinase-like ATPase, C-terminal domain"/>
    <property type="match status" value="1"/>
</dbReference>
<evidence type="ECO:0000256" key="2">
    <source>
        <dbReference type="ARBA" id="ARBA00022679"/>
    </source>
</evidence>
<dbReference type="PRINTS" id="PR00344">
    <property type="entry name" value="BCTRLSENSOR"/>
</dbReference>
<comment type="caution">
    <text evidence="8">The sequence shown here is derived from an EMBL/GenBank/DDBJ whole genome shotgun (WGS) entry which is preliminary data.</text>
</comment>
<dbReference type="PANTHER" id="PTHR43065">
    <property type="entry name" value="SENSOR HISTIDINE KINASE"/>
    <property type="match status" value="1"/>
</dbReference>
<evidence type="ECO:0000256" key="4">
    <source>
        <dbReference type="ARBA" id="ARBA00022777"/>
    </source>
</evidence>
<name>A0A0F9JCR0_9ZZZZ</name>
<evidence type="ECO:0000256" key="3">
    <source>
        <dbReference type="ARBA" id="ARBA00022741"/>
    </source>
</evidence>
<dbReference type="EMBL" id="LAZR01018337">
    <property type="protein sequence ID" value="KKL96792.1"/>
    <property type="molecule type" value="Genomic_DNA"/>
</dbReference>
<feature type="non-terminal residue" evidence="8">
    <location>
        <position position="1"/>
    </location>
</feature>
<accession>A0A0F9JCR0</accession>
<dbReference type="GO" id="GO:0016301">
    <property type="term" value="F:kinase activity"/>
    <property type="evidence" value="ECO:0007669"/>
    <property type="project" value="UniProtKB-KW"/>
</dbReference>
<dbReference type="InterPro" id="IPR036890">
    <property type="entry name" value="HATPase_C_sf"/>
</dbReference>
<sequence length="204" mass="22522">LISRKRKEGDREYEIAERIINEGNRIADIVSSLLSFARSDVKVIESTSLRSVLTDTIILVEAMFKKDGINISSKISRNLPKIHVNPDQIRQVFLNVFMNARYALNQKYQDSCPEKKIEIKAGAATIDGIKYLNITFTDSGAGMSEEVLAKVFDPFFSTKETEAGTGLGMSISHGIVTDHGGLISIDSEEGEYTKVTVSLPLVYG</sequence>
<gene>
    <name evidence="8" type="ORF">LCGC14_1840930</name>
</gene>
<dbReference type="Pfam" id="PF02518">
    <property type="entry name" value="HATPase_c"/>
    <property type="match status" value="1"/>
</dbReference>